<evidence type="ECO:0000256" key="2">
    <source>
        <dbReference type="ARBA" id="ARBA00022801"/>
    </source>
</evidence>
<dbReference type="Pfam" id="PF13279">
    <property type="entry name" value="4HBT_2"/>
    <property type="match status" value="1"/>
</dbReference>
<evidence type="ECO:0000313" key="4">
    <source>
        <dbReference type="Proteomes" id="UP000831768"/>
    </source>
</evidence>
<dbReference type="EMBL" id="CP096019">
    <property type="protein sequence ID" value="UPM42246.1"/>
    <property type="molecule type" value="Genomic_DNA"/>
</dbReference>
<dbReference type="CDD" id="cd00586">
    <property type="entry name" value="4HBT"/>
    <property type="match status" value="1"/>
</dbReference>
<dbReference type="Gene3D" id="3.10.129.10">
    <property type="entry name" value="Hotdog Thioesterase"/>
    <property type="match status" value="1"/>
</dbReference>
<evidence type="ECO:0000256" key="1">
    <source>
        <dbReference type="ARBA" id="ARBA00005953"/>
    </source>
</evidence>
<sequence length="135" mass="15115">MSQTEPFTTEIAVRYRDLDPENHVNNAVYGTYIEQARLTYLDHVLEKAADDSRVVIAHLSIDYQRPVTLSDESVAVTVRTTELNDSSIPMEFELRTSDGIAATGESVMVTVDEDGDPRPIPSAWRDRITSFEPAL</sequence>
<dbReference type="InterPro" id="IPR029069">
    <property type="entry name" value="HotDog_dom_sf"/>
</dbReference>
<name>A0A8U0A085_9EURY</name>
<reference evidence="3" key="1">
    <citation type="submission" date="2022-04" db="EMBL/GenBank/DDBJ databases">
        <title>Halocatena sp. nov., isolated from a salt lake.</title>
        <authorList>
            <person name="Cui H.-L."/>
        </authorList>
    </citation>
    <scope>NUCLEOTIDE SEQUENCE</scope>
    <source>
        <strain evidence="3">AD-1</strain>
    </source>
</reference>
<dbReference type="GO" id="GO:0047617">
    <property type="term" value="F:fatty acyl-CoA hydrolase activity"/>
    <property type="evidence" value="ECO:0007669"/>
    <property type="project" value="TreeGrafter"/>
</dbReference>
<comment type="similarity">
    <text evidence="1">Belongs to the 4-hydroxybenzoyl-CoA thioesterase family.</text>
</comment>
<dbReference type="SUPFAM" id="SSF54637">
    <property type="entry name" value="Thioesterase/thiol ester dehydrase-isomerase"/>
    <property type="match status" value="1"/>
</dbReference>
<dbReference type="GeneID" id="71928337"/>
<dbReference type="RefSeq" id="WP_247992921.1">
    <property type="nucleotide sequence ID" value="NZ_CP096019.1"/>
</dbReference>
<dbReference type="AlphaFoldDB" id="A0A8U0A085"/>
<accession>A0A8U0A085</accession>
<keyword evidence="4" id="KW-1185">Reference proteome</keyword>
<dbReference type="KEGG" id="haad:MW046_09780"/>
<keyword evidence="2" id="KW-0378">Hydrolase</keyword>
<organism evidence="3 4">
    <name type="scientific">Halocatena salina</name>
    <dbReference type="NCBI Taxonomy" id="2934340"/>
    <lineage>
        <taxon>Archaea</taxon>
        <taxon>Methanobacteriati</taxon>
        <taxon>Methanobacteriota</taxon>
        <taxon>Stenosarchaea group</taxon>
        <taxon>Halobacteria</taxon>
        <taxon>Halobacteriales</taxon>
        <taxon>Natronomonadaceae</taxon>
        <taxon>Halocatena</taxon>
    </lineage>
</organism>
<dbReference type="PANTHER" id="PTHR31793:SF27">
    <property type="entry name" value="NOVEL THIOESTERASE SUPERFAMILY DOMAIN AND SAPOSIN A-TYPE DOMAIN CONTAINING PROTEIN (0610012H03RIK)"/>
    <property type="match status" value="1"/>
</dbReference>
<gene>
    <name evidence="3" type="ORF">MW046_09780</name>
</gene>
<protein>
    <submittedName>
        <fullName evidence="3">Acyl-CoA thioesterase</fullName>
    </submittedName>
</protein>
<dbReference type="Proteomes" id="UP000831768">
    <property type="component" value="Chromosome"/>
</dbReference>
<evidence type="ECO:0000313" key="3">
    <source>
        <dbReference type="EMBL" id="UPM42246.1"/>
    </source>
</evidence>
<proteinExistence type="inferred from homology"/>
<dbReference type="PANTHER" id="PTHR31793">
    <property type="entry name" value="4-HYDROXYBENZOYL-COA THIOESTERASE FAMILY MEMBER"/>
    <property type="match status" value="1"/>
</dbReference>
<dbReference type="InterPro" id="IPR050563">
    <property type="entry name" value="4-hydroxybenzoyl-CoA_TE"/>
</dbReference>